<reference evidence="8" key="2">
    <citation type="submission" date="2010-11" db="EMBL/GenBank/DDBJ databases">
        <authorList>
            <consortium name="The Broad Institute Genome Sequencing Platform"/>
            <person name="Earl A."/>
            <person name="Ward D."/>
            <person name="Feldgarden M."/>
            <person name="Gevers D."/>
            <person name="Butler R."/>
            <person name="Young S.K."/>
            <person name="Zeng Q."/>
            <person name="Gargeya S."/>
            <person name="Fitzgerald M."/>
            <person name="Haas B."/>
            <person name="Abouelleil A."/>
            <person name="Alvarado L."/>
            <person name="Arachchi H.M."/>
            <person name="Berlin A."/>
            <person name="Brown A."/>
            <person name="Chapman S.B."/>
            <person name="Chen Z."/>
            <person name="Dunbar C."/>
            <person name="Freedman E."/>
            <person name="Gearin G."/>
            <person name="Gellesch M."/>
            <person name="Goldberg J."/>
            <person name="Griggs A."/>
            <person name="Gujja S."/>
            <person name="Heilman E."/>
            <person name="Heiman D."/>
            <person name="Howarth C."/>
            <person name="Larson L."/>
            <person name="Lui A."/>
            <person name="MacDonald P.J.P."/>
            <person name="Mehta T."/>
            <person name="Montmayeur A."/>
            <person name="Murphy C."/>
            <person name="Neiman D."/>
            <person name="Pearson M."/>
            <person name="Priest M."/>
            <person name="Roberts A."/>
            <person name="Saif S."/>
            <person name="Shea T."/>
            <person name="Shenoy N."/>
            <person name="Sisk P."/>
            <person name="Stolte C."/>
            <person name="Sykes S."/>
            <person name="White J."/>
            <person name="Yandava C."/>
            <person name="Wortman J."/>
            <person name="Nusbaum C."/>
            <person name="Birren B."/>
        </authorList>
    </citation>
    <scope>NUCLEOTIDE SEQUENCE</scope>
    <source>
        <strain evidence="8">P1A1 Lamole</strain>
    </source>
</reference>
<feature type="domain" description="Proliferating cell nuclear antigen PCNA C-terminal" evidence="7">
    <location>
        <begin position="360"/>
        <end position="426"/>
    </location>
</feature>
<dbReference type="EMBL" id="GL541663">
    <property type="protein sequence ID" value="KDE07098.1"/>
    <property type="molecule type" value="Genomic_DNA"/>
</dbReference>
<dbReference type="InterPro" id="IPR046938">
    <property type="entry name" value="DNA_clamp_sf"/>
</dbReference>
<dbReference type="InterPro" id="IPR022648">
    <property type="entry name" value="Pr_cel_nuc_antig_N"/>
</dbReference>
<dbReference type="PRINTS" id="PR00339">
    <property type="entry name" value="PCNACYCLIN"/>
</dbReference>
<reference evidence="9" key="4">
    <citation type="submission" date="2015-06" db="UniProtKB">
        <authorList>
            <consortium name="EnsemblFungi"/>
        </authorList>
    </citation>
    <scope>IDENTIFICATION</scope>
</reference>
<dbReference type="SUPFAM" id="SSF55979">
    <property type="entry name" value="DNA clamp"/>
    <property type="match status" value="2"/>
</dbReference>
<dbReference type="HOGENOM" id="CLU_444239_0_0_1"/>
<dbReference type="GO" id="GO:0043626">
    <property type="term" value="C:PCNA complex"/>
    <property type="evidence" value="ECO:0007669"/>
    <property type="project" value="TreeGrafter"/>
</dbReference>
<dbReference type="PROSITE" id="PS01251">
    <property type="entry name" value="PCNA_1"/>
    <property type="match status" value="1"/>
</dbReference>
<gene>
    <name evidence="8" type="ORF">MVLG_02668</name>
</gene>
<dbReference type="GO" id="GO:0006272">
    <property type="term" value="P:leading strand elongation"/>
    <property type="evidence" value="ECO:0007669"/>
    <property type="project" value="TreeGrafter"/>
</dbReference>
<dbReference type="PANTHER" id="PTHR11352:SF0">
    <property type="entry name" value="PROLIFERATING CELL NUCLEAR ANTIGEN"/>
    <property type="match status" value="1"/>
</dbReference>
<dbReference type="InterPro" id="IPR022649">
    <property type="entry name" value="Pr_cel_nuc_antig_C"/>
</dbReference>
<dbReference type="EnsemblFungi" id="MVLG_02668T0">
    <property type="protein sequence ID" value="MVLG_02668T0"/>
    <property type="gene ID" value="MVLG_02668"/>
</dbReference>
<feature type="region of interest" description="Disordered" evidence="5">
    <location>
        <begin position="415"/>
        <end position="545"/>
    </location>
</feature>
<dbReference type="GO" id="GO:0006298">
    <property type="term" value="P:mismatch repair"/>
    <property type="evidence" value="ECO:0007669"/>
    <property type="project" value="TreeGrafter"/>
</dbReference>
<dbReference type="Pfam" id="PF00705">
    <property type="entry name" value="PCNA_N"/>
    <property type="match status" value="1"/>
</dbReference>
<dbReference type="AlphaFoldDB" id="U5H5V9"/>
<feature type="compositionally biased region" description="Acidic residues" evidence="5">
    <location>
        <begin position="428"/>
        <end position="467"/>
    </location>
</feature>
<keyword evidence="10" id="KW-1185">Reference proteome</keyword>
<organism evidence="8">
    <name type="scientific">Microbotryum lychnidis-dioicae (strain p1A1 Lamole / MvSl-1064)</name>
    <name type="common">Anther smut fungus</name>
    <dbReference type="NCBI Taxonomy" id="683840"/>
    <lineage>
        <taxon>Eukaryota</taxon>
        <taxon>Fungi</taxon>
        <taxon>Dikarya</taxon>
        <taxon>Basidiomycota</taxon>
        <taxon>Pucciniomycotina</taxon>
        <taxon>Microbotryomycetes</taxon>
        <taxon>Microbotryales</taxon>
        <taxon>Microbotryaceae</taxon>
        <taxon>Microbotryum</taxon>
    </lineage>
</organism>
<dbReference type="GO" id="GO:0003677">
    <property type="term" value="F:DNA binding"/>
    <property type="evidence" value="ECO:0007669"/>
    <property type="project" value="UniProtKB-KW"/>
</dbReference>
<dbReference type="FunCoup" id="U5H5V9">
    <property type="interactions" value="633"/>
</dbReference>
<feature type="domain" description="Proliferating cell nuclear antigen PCNA C-terminal" evidence="7">
    <location>
        <begin position="550"/>
        <end position="611"/>
    </location>
</feature>
<dbReference type="OrthoDB" id="534348at2759"/>
<dbReference type="CDD" id="cd00577">
    <property type="entry name" value="PCNA"/>
    <property type="match status" value="1"/>
</dbReference>
<feature type="domain" description="Proliferating cell nuclear antigen PCNA N-terminal" evidence="6">
    <location>
        <begin position="236"/>
        <end position="357"/>
    </location>
</feature>
<dbReference type="NCBIfam" id="TIGR00590">
    <property type="entry name" value="pcna"/>
    <property type="match status" value="1"/>
</dbReference>
<dbReference type="HAMAP" id="MF_00317">
    <property type="entry name" value="DNApol_clamp_arch"/>
    <property type="match status" value="1"/>
</dbReference>
<comment type="similarity">
    <text evidence="1 4">Belongs to the PCNA family.</text>
</comment>
<dbReference type="InterPro" id="IPR000730">
    <property type="entry name" value="Pr_cel_nuc_antig"/>
</dbReference>
<dbReference type="InterPro" id="IPR022659">
    <property type="entry name" value="Pr_cel_nuc_antig_CS"/>
</dbReference>
<evidence type="ECO:0000256" key="3">
    <source>
        <dbReference type="RuleBase" id="RU000641"/>
    </source>
</evidence>
<dbReference type="PANTHER" id="PTHR11352">
    <property type="entry name" value="PROLIFERATING CELL NUCLEAR ANTIGEN"/>
    <property type="match status" value="1"/>
</dbReference>
<dbReference type="Pfam" id="PF02747">
    <property type="entry name" value="PCNA_C"/>
    <property type="match status" value="2"/>
</dbReference>
<evidence type="ECO:0000256" key="4">
    <source>
        <dbReference type="RuleBase" id="RU003671"/>
    </source>
</evidence>
<keyword evidence="4" id="KW-0235">DNA replication</keyword>
<keyword evidence="3" id="KW-0539">Nucleus</keyword>
<evidence type="ECO:0000313" key="9">
    <source>
        <dbReference type="EnsemblFungi" id="MVLG_02668T0"/>
    </source>
</evidence>
<evidence type="ECO:0000256" key="5">
    <source>
        <dbReference type="SAM" id="MobiDB-lite"/>
    </source>
</evidence>
<evidence type="ECO:0000256" key="2">
    <source>
        <dbReference type="ARBA" id="ARBA00023125"/>
    </source>
</evidence>
<dbReference type="GO" id="GO:0019985">
    <property type="term" value="P:translesion synthesis"/>
    <property type="evidence" value="ECO:0007669"/>
    <property type="project" value="TreeGrafter"/>
</dbReference>
<comment type="subcellular location">
    <subcellularLocation>
        <location evidence="3">Nucleus</location>
    </subcellularLocation>
</comment>
<evidence type="ECO:0000256" key="1">
    <source>
        <dbReference type="ARBA" id="ARBA00010462"/>
    </source>
</evidence>
<evidence type="ECO:0000259" key="7">
    <source>
        <dbReference type="Pfam" id="PF02747"/>
    </source>
</evidence>
<dbReference type="GO" id="GO:0006275">
    <property type="term" value="P:regulation of DNA replication"/>
    <property type="evidence" value="ECO:0007669"/>
    <property type="project" value="InterPro"/>
</dbReference>
<reference evidence="10" key="1">
    <citation type="submission" date="2010-11" db="EMBL/GenBank/DDBJ databases">
        <title>The genome sequence of Microbotryum violaceum strain p1A1 Lamole.</title>
        <authorList>
            <person name="Cuomo C."/>
            <person name="Perlin M."/>
            <person name="Young S.K."/>
            <person name="Zeng Q."/>
            <person name="Gargeya S."/>
            <person name="Alvarado L."/>
            <person name="Berlin A."/>
            <person name="Chapman S.B."/>
            <person name="Chen Z."/>
            <person name="Freedman E."/>
            <person name="Gellesch M."/>
            <person name="Goldberg J."/>
            <person name="Griggs A."/>
            <person name="Gujja S."/>
            <person name="Heilman E."/>
            <person name="Heiman D."/>
            <person name="Howarth C."/>
            <person name="Mehta T."/>
            <person name="Neiman D."/>
            <person name="Pearson M."/>
            <person name="Roberts A."/>
            <person name="Saif S."/>
            <person name="Shea T."/>
            <person name="Shenoy N."/>
            <person name="Sisk P."/>
            <person name="Stolte C."/>
            <person name="Sykes S."/>
            <person name="White J."/>
            <person name="Yandava C."/>
            <person name="Haas B."/>
            <person name="Nusbaum C."/>
            <person name="Birren B."/>
        </authorList>
    </citation>
    <scope>NUCLEOTIDE SEQUENCE [LARGE SCALE GENOMIC DNA]</scope>
    <source>
        <strain evidence="10">p1A1 Lamole</strain>
    </source>
</reference>
<accession>U5H5V9</accession>
<evidence type="ECO:0000259" key="6">
    <source>
        <dbReference type="Pfam" id="PF00705"/>
    </source>
</evidence>
<feature type="compositionally biased region" description="Basic and acidic residues" evidence="5">
    <location>
        <begin position="530"/>
        <end position="545"/>
    </location>
</feature>
<reference evidence="8 10" key="3">
    <citation type="journal article" date="2015" name="BMC Genomics">
        <title>Sex and parasites: genomic and transcriptomic analysis of Microbotryum lychnidis-dioicae, the biotrophic and plant-castrating anther smut fungus.</title>
        <authorList>
            <person name="Perlin M.H."/>
            <person name="Amselem J."/>
            <person name="Fontanillas E."/>
            <person name="Toh S.S."/>
            <person name="Chen Z."/>
            <person name="Goldberg J."/>
            <person name="Duplessis S."/>
            <person name="Henrissat B."/>
            <person name="Young S."/>
            <person name="Zeng Q."/>
            <person name="Aguileta G."/>
            <person name="Petit E."/>
            <person name="Badouin H."/>
            <person name="Andrews J."/>
            <person name="Razeeq D."/>
            <person name="Gabaldon T."/>
            <person name="Quesneville H."/>
            <person name="Giraud T."/>
            <person name="Hood M.E."/>
            <person name="Schultz D.J."/>
            <person name="Cuomo C.A."/>
        </authorList>
    </citation>
    <scope>NUCLEOTIDE SEQUENCE [LARGE SCALE GENOMIC DNA]</scope>
    <source>
        <strain evidence="10">p1A1 Lamole</strain>
        <strain evidence="8">P1A1 Lamole</strain>
    </source>
</reference>
<comment type="function">
    <text evidence="3">This protein is an auxiliary protein of DNA polymerase delta and is involved in the control of eukaryotic DNA replication by increasing the polymerase's processivity during elongation of the leading strand.</text>
</comment>
<dbReference type="EMBL" id="AEIJ01000255">
    <property type="status" value="NOT_ANNOTATED_CDS"/>
    <property type="molecule type" value="Genomic_DNA"/>
</dbReference>
<dbReference type="InParanoid" id="U5H5V9"/>
<dbReference type="Proteomes" id="UP000017200">
    <property type="component" value="Unassembled WGS sequence"/>
</dbReference>
<evidence type="ECO:0000313" key="10">
    <source>
        <dbReference type="Proteomes" id="UP000017200"/>
    </source>
</evidence>
<keyword evidence="2 4" id="KW-0238">DNA-binding</keyword>
<name>U5H5V9_USTV1</name>
<protein>
    <recommendedName>
        <fullName evidence="3">DNA sliding clamp PCNA</fullName>
    </recommendedName>
</protein>
<dbReference type="GO" id="GO:0030337">
    <property type="term" value="F:DNA polymerase processivity factor activity"/>
    <property type="evidence" value="ECO:0007669"/>
    <property type="project" value="InterPro"/>
</dbReference>
<dbReference type="FunFam" id="3.10.150.10:FF:000008">
    <property type="entry name" value="Proliferating cell nuclear antigen"/>
    <property type="match status" value="1"/>
</dbReference>
<feature type="compositionally biased region" description="Acidic residues" evidence="5">
    <location>
        <begin position="481"/>
        <end position="506"/>
    </location>
</feature>
<dbReference type="PROSITE" id="PS00293">
    <property type="entry name" value="PCNA_2"/>
    <property type="match status" value="1"/>
</dbReference>
<dbReference type="STRING" id="683840.U5H5V9"/>
<evidence type="ECO:0000313" key="8">
    <source>
        <dbReference type="EMBL" id="KDE07098.1"/>
    </source>
</evidence>
<sequence>MQNRYTPSFVYPSYENFRDNTSAQFVPGHPASRNSSAEYFDFLTAQFRSAVDDNYYLFEFSNFKSQSDAPRSFREGVTAHLSTVLVDLWGFCHHKLESTAELSSEAQEMEEQAGLLVDDLPYRGGVGQTKENITVALSLDNRPNQPGNLTLHSAPASSWAKHNFDFQFSGPAQQCGTQALCRSFEAEHRWNAYKCEEEQNEYKYVLDVDGNGRSGRFRQALSQAIDRIDALARPQEARLEQAEVLKKVLDAIKELVTDANFDCSDEGLKLQAMDNSHVALVSLQLDATGFQRYRCDRNMSLGMSLQSLQKIIKCASNDDIVTLRADESQDVLGLLFENGKHDRMGEYEMKLMDIDQEHLGIPETVYDAEISLPSAEFARIIRDLKELGESVKIEVSKDGVRFSCEGDIGTAAVTLKQSDGAKDGERMEQDEEEDEEEDAEEEEEEVAEEEPKEEEDAVVIDDEDEEADVKPKKSKKKAVIVDDEDEEADEKPEVDADEEGEEEEEVVASKSSKGKKAAANGKDKSKKRKAPEANGKKGKKAKGDVDAAAARKVTINLSQAVNLTFSIKYLSNFAKSTPLSDTVRLHMSNEVPLLVEYPFEGGHIRYYLAPKIADE</sequence>
<proteinExistence type="inferred from homology"/>
<dbReference type="Gene3D" id="3.10.150.10">
    <property type="entry name" value="DNA Polymerase III, subunit A, domain 2"/>
    <property type="match status" value="3"/>
</dbReference>